<name>A0A6V8PZT6_9ACTN</name>
<evidence type="ECO:0000313" key="2">
    <source>
        <dbReference type="Proteomes" id="UP000561271"/>
    </source>
</evidence>
<proteinExistence type="predicted"/>
<accession>A0A6V8PZT6</accession>
<comment type="caution">
    <text evidence="1">The sequence shown here is derived from an EMBL/GenBank/DDBJ whole genome shotgun (WGS) entry which is preliminary data.</text>
</comment>
<dbReference type="AlphaFoldDB" id="A0A6V8PZT6"/>
<gene>
    <name evidence="1" type="ORF">HKBW3S44_01430</name>
</gene>
<protein>
    <submittedName>
        <fullName evidence="1">Uncharacterized protein</fullName>
    </submittedName>
</protein>
<dbReference type="EMBL" id="BLSC01000154">
    <property type="protein sequence ID" value="GFP37750.1"/>
    <property type="molecule type" value="Genomic_DNA"/>
</dbReference>
<dbReference type="Proteomes" id="UP000561271">
    <property type="component" value="Unassembled WGS sequence"/>
</dbReference>
<reference evidence="1 2" key="1">
    <citation type="journal article" date="2020" name="Front. Microbiol.">
        <title>Single-cell genomics of novel Actinobacteria with the Wood-Ljungdahl pathway discovered in a serpentinizing system.</title>
        <authorList>
            <person name="Merino N."/>
            <person name="Kawai M."/>
            <person name="Boyd E.S."/>
            <person name="Colman D.R."/>
            <person name="McGlynn S.E."/>
            <person name="Nealson K.H."/>
            <person name="Kurokawa K."/>
            <person name="Hongoh Y."/>
        </authorList>
    </citation>
    <scope>NUCLEOTIDE SEQUENCE [LARGE SCALE GENOMIC DNA]</scope>
    <source>
        <strain evidence="1 2">S44</strain>
    </source>
</reference>
<evidence type="ECO:0000313" key="1">
    <source>
        <dbReference type="EMBL" id="GFP37750.1"/>
    </source>
</evidence>
<organism evidence="1 2">
    <name type="scientific">Candidatus Hakubella thermalkaliphila</name>
    <dbReference type="NCBI Taxonomy" id="2754717"/>
    <lineage>
        <taxon>Bacteria</taxon>
        <taxon>Bacillati</taxon>
        <taxon>Actinomycetota</taxon>
        <taxon>Actinomycetota incertae sedis</taxon>
        <taxon>Candidatus Hakubellales</taxon>
        <taxon>Candidatus Hakubellaceae</taxon>
        <taxon>Candidatus Hakubella</taxon>
    </lineage>
</organism>
<sequence>MNSGGGPHLHFEIRHPNAKHSGNWLMVGHKSNWAVLDKKISGYCIDSQEMVDAGLRDPSEFIEAN</sequence>